<reference evidence="1 2" key="1">
    <citation type="submission" date="2023-12" db="EMBL/GenBank/DDBJ databases">
        <title>Blastococcus brunescens sp. nov., an actonobacterium isolated from sandstone collected in sahara desert.</title>
        <authorList>
            <person name="Gtari M."/>
            <person name="Ghodhbane F."/>
        </authorList>
    </citation>
    <scope>NUCLEOTIDE SEQUENCE [LARGE SCALE GENOMIC DNA]</scope>
    <source>
        <strain evidence="1 2">BMG 8361</strain>
    </source>
</reference>
<organism evidence="1 2">
    <name type="scientific">Blastococcus brunescens</name>
    <dbReference type="NCBI Taxonomy" id="1564165"/>
    <lineage>
        <taxon>Bacteria</taxon>
        <taxon>Bacillati</taxon>
        <taxon>Actinomycetota</taxon>
        <taxon>Actinomycetes</taxon>
        <taxon>Geodermatophilales</taxon>
        <taxon>Geodermatophilaceae</taxon>
        <taxon>Blastococcus</taxon>
    </lineage>
</organism>
<gene>
    <name evidence="1" type="ORF">U6N30_17210</name>
</gene>
<dbReference type="EMBL" id="CP141261">
    <property type="protein sequence ID" value="WRL61855.1"/>
    <property type="molecule type" value="Genomic_DNA"/>
</dbReference>
<sequence length="50" mass="5430">MTTSPDTQTSAPRRPQGWRLALFASGAALLAGGPMHPDPTPRARCARNWR</sequence>
<evidence type="ECO:0000313" key="1">
    <source>
        <dbReference type="EMBL" id="WRL61855.1"/>
    </source>
</evidence>
<keyword evidence="2" id="KW-1185">Reference proteome</keyword>
<proteinExistence type="predicted"/>
<evidence type="ECO:0000313" key="2">
    <source>
        <dbReference type="Proteomes" id="UP001324287"/>
    </source>
</evidence>
<dbReference type="Proteomes" id="UP001324287">
    <property type="component" value="Chromosome"/>
</dbReference>
<name>A0ABZ1AYH5_9ACTN</name>
<accession>A0ABZ1AYH5</accession>
<dbReference type="RefSeq" id="WP_324273215.1">
    <property type="nucleotide sequence ID" value="NZ_CP141261.1"/>
</dbReference>
<protein>
    <submittedName>
        <fullName evidence="1">Uncharacterized protein</fullName>
    </submittedName>
</protein>